<feature type="transmembrane region" description="Helical" evidence="1">
    <location>
        <begin position="109"/>
        <end position="130"/>
    </location>
</feature>
<keyword evidence="1" id="KW-0472">Membrane</keyword>
<keyword evidence="1" id="KW-1133">Transmembrane helix</keyword>
<dbReference type="AlphaFoldDB" id="A0A948T231"/>
<dbReference type="EMBL" id="JAHLFP010000028">
    <property type="protein sequence ID" value="MBU3805983.1"/>
    <property type="molecule type" value="Genomic_DNA"/>
</dbReference>
<reference evidence="2" key="1">
    <citation type="journal article" date="2021" name="PeerJ">
        <title>Extensive microbial diversity within the chicken gut microbiome revealed by metagenomics and culture.</title>
        <authorList>
            <person name="Gilroy R."/>
            <person name="Ravi A."/>
            <person name="Getino M."/>
            <person name="Pursley I."/>
            <person name="Horton D.L."/>
            <person name="Alikhan N.F."/>
            <person name="Baker D."/>
            <person name="Gharbi K."/>
            <person name="Hall N."/>
            <person name="Watson M."/>
            <person name="Adriaenssens E.M."/>
            <person name="Foster-Nyarko E."/>
            <person name="Jarju S."/>
            <person name="Secka A."/>
            <person name="Antonio M."/>
            <person name="Oren A."/>
            <person name="Chaudhuri R.R."/>
            <person name="La Ragione R."/>
            <person name="Hildebrand F."/>
            <person name="Pallen M.J."/>
        </authorList>
    </citation>
    <scope>NUCLEOTIDE SEQUENCE</scope>
    <source>
        <strain evidence="2">B5_2728</strain>
    </source>
</reference>
<feature type="transmembrane region" description="Helical" evidence="1">
    <location>
        <begin position="6"/>
        <end position="24"/>
    </location>
</feature>
<reference evidence="2" key="2">
    <citation type="submission" date="2021-04" db="EMBL/GenBank/DDBJ databases">
        <authorList>
            <person name="Gilroy R."/>
        </authorList>
    </citation>
    <scope>NUCLEOTIDE SEQUENCE</scope>
    <source>
        <strain evidence="2">B5_2728</strain>
    </source>
</reference>
<keyword evidence="1" id="KW-0812">Transmembrane</keyword>
<proteinExistence type="predicted"/>
<feature type="transmembrane region" description="Helical" evidence="1">
    <location>
        <begin position="59"/>
        <end position="78"/>
    </location>
</feature>
<evidence type="ECO:0000313" key="2">
    <source>
        <dbReference type="EMBL" id="MBU3805983.1"/>
    </source>
</evidence>
<organism evidence="2 3">
    <name type="scientific">Candidatus Allofournierella pullistercoris</name>
    <dbReference type="NCBI Taxonomy" id="2838597"/>
    <lineage>
        <taxon>Bacteria</taxon>
        <taxon>Bacillati</taxon>
        <taxon>Bacillota</taxon>
        <taxon>Clostridia</taxon>
        <taxon>Eubacteriales</taxon>
        <taxon>Oscillospiraceae</taxon>
        <taxon>Allofournierella</taxon>
    </lineage>
</organism>
<comment type="caution">
    <text evidence="2">The sequence shown here is derived from an EMBL/GenBank/DDBJ whole genome shotgun (WGS) entry which is preliminary data.</text>
</comment>
<accession>A0A948T231</accession>
<evidence type="ECO:0000256" key="1">
    <source>
        <dbReference type="SAM" id="Phobius"/>
    </source>
</evidence>
<dbReference type="Proteomes" id="UP000713596">
    <property type="component" value="Unassembled WGS sequence"/>
</dbReference>
<evidence type="ECO:0000313" key="3">
    <source>
        <dbReference type="Proteomes" id="UP000713596"/>
    </source>
</evidence>
<protein>
    <submittedName>
        <fullName evidence="2">Uncharacterized protein</fullName>
    </submittedName>
</protein>
<sequence>MKQQDLFIFSLLPTLFGIFVLVLAGMTSAWLAVQILLLVLLLCLWWWLGRWCAQHDLAFWRGFALLQGAGMVSVVLAALPSLGSFYLLGQVYGNCGGVLLAFIPGLSSLPFFAALCALFTFCLTSVGYVLGFSSTRKHV</sequence>
<gene>
    <name evidence="2" type="ORF">H9882_03720</name>
</gene>
<name>A0A948T231_9FIRM</name>
<feature type="transmembrane region" description="Helical" evidence="1">
    <location>
        <begin position="29"/>
        <end position="47"/>
    </location>
</feature>